<evidence type="ECO:0000313" key="1">
    <source>
        <dbReference type="EMBL" id="GAF79867.1"/>
    </source>
</evidence>
<proteinExistence type="predicted"/>
<dbReference type="SUPFAM" id="SSF52540">
    <property type="entry name" value="P-loop containing nucleoside triphosphate hydrolases"/>
    <property type="match status" value="1"/>
</dbReference>
<name>X0SVA8_9ZZZZ</name>
<dbReference type="InterPro" id="IPR027417">
    <property type="entry name" value="P-loop_NTPase"/>
</dbReference>
<sequence>FLDKSRPLYRSAGHYPLGPIDEQHWMEFIRTRFLAADKAIDDAMIGAICQLTEGHPFYTQHLCHVVWELTETGAAATEECLRAALGHLAS</sequence>
<dbReference type="AlphaFoldDB" id="X0SVA8"/>
<protein>
    <submittedName>
        <fullName evidence="1">Uncharacterized protein</fullName>
    </submittedName>
</protein>
<comment type="caution">
    <text evidence="1">The sequence shown here is derived from an EMBL/GenBank/DDBJ whole genome shotgun (WGS) entry which is preliminary data.</text>
</comment>
<reference evidence="1" key="1">
    <citation type="journal article" date="2014" name="Front. Microbiol.">
        <title>High frequency of phylogenetically diverse reductive dehalogenase-homologous genes in deep subseafloor sedimentary metagenomes.</title>
        <authorList>
            <person name="Kawai M."/>
            <person name="Futagami T."/>
            <person name="Toyoda A."/>
            <person name="Takaki Y."/>
            <person name="Nishi S."/>
            <person name="Hori S."/>
            <person name="Arai W."/>
            <person name="Tsubouchi T."/>
            <person name="Morono Y."/>
            <person name="Uchiyama I."/>
            <person name="Ito T."/>
            <person name="Fujiyama A."/>
            <person name="Inagaki F."/>
            <person name="Takami H."/>
        </authorList>
    </citation>
    <scope>NUCLEOTIDE SEQUENCE</scope>
    <source>
        <strain evidence="1">Expedition CK06-06</strain>
    </source>
</reference>
<feature type="non-terminal residue" evidence="1">
    <location>
        <position position="1"/>
    </location>
</feature>
<organism evidence="1">
    <name type="scientific">marine sediment metagenome</name>
    <dbReference type="NCBI Taxonomy" id="412755"/>
    <lineage>
        <taxon>unclassified sequences</taxon>
        <taxon>metagenomes</taxon>
        <taxon>ecological metagenomes</taxon>
    </lineage>
</organism>
<dbReference type="EMBL" id="BARS01007209">
    <property type="protein sequence ID" value="GAF79867.1"/>
    <property type="molecule type" value="Genomic_DNA"/>
</dbReference>
<accession>X0SVA8</accession>
<gene>
    <name evidence="1" type="ORF">S01H1_13923</name>
</gene>